<gene>
    <name evidence="2" type="ORF">NLN86_24915</name>
</gene>
<feature type="compositionally biased region" description="Low complexity" evidence="1">
    <location>
        <begin position="422"/>
        <end position="438"/>
    </location>
</feature>
<evidence type="ECO:0000313" key="3">
    <source>
        <dbReference type="Proteomes" id="UP001207430"/>
    </source>
</evidence>
<accession>A0AAW5WFW3</accession>
<comment type="caution">
    <text evidence="2">The sequence shown here is derived from an EMBL/GenBank/DDBJ whole genome shotgun (WGS) entry which is preliminary data.</text>
</comment>
<dbReference type="Pfam" id="PF16928">
    <property type="entry name" value="Inj_translocase"/>
    <property type="match status" value="1"/>
</dbReference>
<feature type="region of interest" description="Disordered" evidence="1">
    <location>
        <begin position="202"/>
        <end position="242"/>
    </location>
</feature>
<name>A0AAW5WFW3_9ENTR</name>
<dbReference type="Proteomes" id="UP001207430">
    <property type="component" value="Unassembled WGS sequence"/>
</dbReference>
<dbReference type="AlphaFoldDB" id="A0AAW5WFW3"/>
<evidence type="ECO:0000313" key="2">
    <source>
        <dbReference type="EMBL" id="MCX9004852.1"/>
    </source>
</evidence>
<sequence length="446" mass="47189">MATFQLAGLPSMQVANQNAPGQPSLSSYDFSQRPNVGVQLAQGIGAVGQAIGQGEAAKRLSEFQQAFGKAYAAGDRDALRQLAATNPEQIETIRQGMGFVDADRNQAMGDMSARLNIAASQGADAVKRELATHQNTLQQLGVSSDGAWQMYQQNPKGFSQLTDLLGMHAVGPDKYFDIQDKLAGREIDRGRLDETIRSNKAGESIQKRGQDISATTARRGQDMANRRANASGNSGGDGRTVQLADGRTVSIVGKLHGAGQNAFYEGIDNAGNTVRVPAGSIAAPATSAASAQNYAMKKDLDAISGASADDLGFMTGVTGSSGSPALGADIRSRASGGDQRKLYNAAQRVQGKMQNQGIAAARDMGASGINTVAEAKMYFQGMPQVDYSSPEAMQQSMRDIQQYTDNYNQQYQVDVGNGGNRQQSAQPAAQQTTKQKTSGYQPLWGD</sequence>
<evidence type="ECO:0000256" key="1">
    <source>
        <dbReference type="SAM" id="MobiDB-lite"/>
    </source>
</evidence>
<feature type="region of interest" description="Disordered" evidence="1">
    <location>
        <begin position="411"/>
        <end position="446"/>
    </location>
</feature>
<organism evidence="2 3">
    <name type="scientific">Citrobacter portucalensis</name>
    <dbReference type="NCBI Taxonomy" id="1639133"/>
    <lineage>
        <taxon>Bacteria</taxon>
        <taxon>Pseudomonadati</taxon>
        <taxon>Pseudomonadota</taxon>
        <taxon>Gammaproteobacteria</taxon>
        <taxon>Enterobacterales</taxon>
        <taxon>Enterobacteriaceae</taxon>
        <taxon>Citrobacter</taxon>
        <taxon>Citrobacter freundii complex</taxon>
    </lineage>
</organism>
<reference evidence="2" key="1">
    <citation type="submission" date="2022-07" db="EMBL/GenBank/DDBJ databases">
        <title>Genome Sequence of Citrobacter portucalensis from Edible Snails.</title>
        <authorList>
            <person name="Okafor A.C."/>
            <person name="Ogbo F.C."/>
            <person name="Ruppitsch W."/>
            <person name="Allerberger F."/>
        </authorList>
    </citation>
    <scope>NUCLEOTIDE SEQUENCE</scope>
    <source>
        <strain evidence="2">Igbk 7</strain>
    </source>
</reference>
<protein>
    <submittedName>
        <fullName evidence="2">DNA transfer protein</fullName>
    </submittedName>
</protein>
<dbReference type="RefSeq" id="WP_267449841.1">
    <property type="nucleotide sequence ID" value="NZ_JANDBG010000049.1"/>
</dbReference>
<proteinExistence type="predicted"/>
<dbReference type="EMBL" id="JANDBG010000049">
    <property type="protein sequence ID" value="MCX9004852.1"/>
    <property type="molecule type" value="Genomic_DNA"/>
</dbReference>
<dbReference type="InterPro" id="IPR031619">
    <property type="entry name" value="Inj_translocase"/>
</dbReference>